<comment type="caution">
    <text evidence="2">The sequence shown here is derived from an EMBL/GenBank/DDBJ whole genome shotgun (WGS) entry which is preliminary data.</text>
</comment>
<evidence type="ECO:0000313" key="2">
    <source>
        <dbReference type="EMBL" id="KAJ8064184.1"/>
    </source>
</evidence>
<proteinExistence type="predicted"/>
<feature type="domain" description="N-acetyltransferase" evidence="1">
    <location>
        <begin position="49"/>
        <end position="167"/>
    </location>
</feature>
<gene>
    <name evidence="2" type="ORF">OCU04_006535</name>
</gene>
<evidence type="ECO:0000259" key="1">
    <source>
        <dbReference type="PROSITE" id="PS51186"/>
    </source>
</evidence>
<dbReference type="Pfam" id="PF00583">
    <property type="entry name" value="Acetyltransf_1"/>
    <property type="match status" value="1"/>
</dbReference>
<evidence type="ECO:0000313" key="3">
    <source>
        <dbReference type="Proteomes" id="UP001152300"/>
    </source>
</evidence>
<dbReference type="SUPFAM" id="SSF55729">
    <property type="entry name" value="Acyl-CoA N-acyltransferases (Nat)"/>
    <property type="match status" value="1"/>
</dbReference>
<dbReference type="PROSITE" id="PS51186">
    <property type="entry name" value="GNAT"/>
    <property type="match status" value="1"/>
</dbReference>
<keyword evidence="3" id="KW-1185">Reference proteome</keyword>
<reference evidence="2" key="1">
    <citation type="submission" date="2022-11" db="EMBL/GenBank/DDBJ databases">
        <title>Genome Resource of Sclerotinia nivalis Strain SnTB1, a Plant Pathogen Isolated from American Ginseng.</title>
        <authorList>
            <person name="Fan S."/>
        </authorList>
    </citation>
    <scope>NUCLEOTIDE SEQUENCE</scope>
    <source>
        <strain evidence="2">SnTB1</strain>
    </source>
</reference>
<dbReference type="Gene3D" id="3.40.630.30">
    <property type="match status" value="1"/>
</dbReference>
<protein>
    <recommendedName>
        <fullName evidence="1">N-acetyltransferase domain-containing protein</fullName>
    </recommendedName>
</protein>
<dbReference type="InterPro" id="IPR000182">
    <property type="entry name" value="GNAT_dom"/>
</dbReference>
<dbReference type="CDD" id="cd04301">
    <property type="entry name" value="NAT_SF"/>
    <property type="match status" value="1"/>
</dbReference>
<sequence length="167" mass="18672">MSHPQLSQPTLFTPKMHLSLLPAFTHLHQTCISSPPYPILTFLPPFPAPKIRALESWWRDRFNEVVAGTRHILFVTTIPTAGETIPKSEEKEVKIAGVCMLSTPQSETGPHRGFVEKFLVDPMFRGRGVGTGIMRGIEEVARERGAWLLVCVPWVLIFGDLLAIVEC</sequence>
<dbReference type="EMBL" id="JAPEIS010000007">
    <property type="protein sequence ID" value="KAJ8064184.1"/>
    <property type="molecule type" value="Genomic_DNA"/>
</dbReference>
<dbReference type="GO" id="GO:0016747">
    <property type="term" value="F:acyltransferase activity, transferring groups other than amino-acyl groups"/>
    <property type="evidence" value="ECO:0007669"/>
    <property type="project" value="InterPro"/>
</dbReference>
<name>A0A9X0AJY2_9HELO</name>
<dbReference type="AlphaFoldDB" id="A0A9X0AJY2"/>
<accession>A0A9X0AJY2</accession>
<dbReference type="Proteomes" id="UP001152300">
    <property type="component" value="Unassembled WGS sequence"/>
</dbReference>
<organism evidence="2 3">
    <name type="scientific">Sclerotinia nivalis</name>
    <dbReference type="NCBI Taxonomy" id="352851"/>
    <lineage>
        <taxon>Eukaryota</taxon>
        <taxon>Fungi</taxon>
        <taxon>Dikarya</taxon>
        <taxon>Ascomycota</taxon>
        <taxon>Pezizomycotina</taxon>
        <taxon>Leotiomycetes</taxon>
        <taxon>Helotiales</taxon>
        <taxon>Sclerotiniaceae</taxon>
        <taxon>Sclerotinia</taxon>
    </lineage>
</organism>
<dbReference type="OrthoDB" id="41532at2759"/>
<dbReference type="InterPro" id="IPR016181">
    <property type="entry name" value="Acyl_CoA_acyltransferase"/>
</dbReference>